<reference evidence="1 2" key="1">
    <citation type="journal article" date="2016" name="Nat. Commun.">
        <title>Thousands of microbial genomes shed light on interconnected biogeochemical processes in an aquifer system.</title>
        <authorList>
            <person name="Anantharaman K."/>
            <person name="Brown C.T."/>
            <person name="Hug L.A."/>
            <person name="Sharon I."/>
            <person name="Castelle C.J."/>
            <person name="Probst A.J."/>
            <person name="Thomas B.C."/>
            <person name="Singh A."/>
            <person name="Wilkins M.J."/>
            <person name="Karaoz U."/>
            <person name="Brodie E.L."/>
            <person name="Williams K.H."/>
            <person name="Hubbard S.S."/>
            <person name="Banfield J.F."/>
        </authorList>
    </citation>
    <scope>NUCLEOTIDE SEQUENCE [LARGE SCALE GENOMIC DNA]</scope>
</reference>
<comment type="caution">
    <text evidence="1">The sequence shown here is derived from an EMBL/GenBank/DDBJ whole genome shotgun (WGS) entry which is preliminary data.</text>
</comment>
<accession>A0A1F2WG76</accession>
<dbReference type="AlphaFoldDB" id="A0A1F2WG76"/>
<proteinExistence type="predicted"/>
<organism evidence="1 2">
    <name type="scientific">Candidatus Solincola sediminis</name>
    <dbReference type="NCBI Taxonomy" id="1797199"/>
    <lineage>
        <taxon>Bacteria</taxon>
        <taxon>Bacillati</taxon>
        <taxon>Actinomycetota</taxon>
        <taxon>Candidatus Geothermincolia</taxon>
        <taxon>Candidatus Geothermincolales</taxon>
        <taxon>Candidatus Geothermincolaceae</taxon>
        <taxon>Candidatus Solincola</taxon>
    </lineage>
</organism>
<gene>
    <name evidence="1" type="ORF">A2Y75_05440</name>
</gene>
<protein>
    <submittedName>
        <fullName evidence="1">Uncharacterized protein</fullName>
    </submittedName>
</protein>
<evidence type="ECO:0000313" key="1">
    <source>
        <dbReference type="EMBL" id="OFW55859.1"/>
    </source>
</evidence>
<sequence>MSHPTYEKIETAANNLEDLLPVLRNIINEMRNGNEEHPMEAVYWFRKMIGKEVARLGFEPSQAAVKMISDRYSSWI</sequence>
<dbReference type="EMBL" id="MELK01000051">
    <property type="protein sequence ID" value="OFW55859.1"/>
    <property type="molecule type" value="Genomic_DNA"/>
</dbReference>
<evidence type="ECO:0000313" key="2">
    <source>
        <dbReference type="Proteomes" id="UP000177876"/>
    </source>
</evidence>
<dbReference type="Proteomes" id="UP000177876">
    <property type="component" value="Unassembled WGS sequence"/>
</dbReference>
<name>A0A1F2WG76_9ACTN</name>